<protein>
    <recommendedName>
        <fullName evidence="2">Bifunctional inhibitor/plant lipid transfer protein/seed storage helical domain-containing protein</fullName>
    </recommendedName>
</protein>
<dbReference type="STRING" id="77586.A0A0D9V1P7"/>
<dbReference type="InterPro" id="IPR036312">
    <property type="entry name" value="Bifun_inhib/LTP/seed_sf"/>
</dbReference>
<keyword evidence="4" id="KW-1185">Reference proteome</keyword>
<reference evidence="4" key="2">
    <citation type="submission" date="2013-12" db="EMBL/GenBank/DDBJ databases">
        <authorList>
            <person name="Yu Y."/>
            <person name="Lee S."/>
            <person name="de Baynast K."/>
            <person name="Wissotski M."/>
            <person name="Liu L."/>
            <person name="Talag J."/>
            <person name="Goicoechea J."/>
            <person name="Angelova A."/>
            <person name="Jetty R."/>
            <person name="Kudrna D."/>
            <person name="Golser W."/>
            <person name="Rivera L."/>
            <person name="Zhang J."/>
            <person name="Wing R."/>
        </authorList>
    </citation>
    <scope>NUCLEOTIDE SEQUENCE</scope>
</reference>
<dbReference type="Proteomes" id="UP000032180">
    <property type="component" value="Chromosome 1"/>
</dbReference>
<dbReference type="InterPro" id="IPR016140">
    <property type="entry name" value="Bifunc_inhib/LTP/seed_store"/>
</dbReference>
<accession>A0A0D9V1P7</accession>
<name>A0A0D9V1P7_9ORYZ</name>
<feature type="signal peptide" evidence="1">
    <location>
        <begin position="1"/>
        <end position="21"/>
    </location>
</feature>
<dbReference type="eggNOG" id="ENOG502S7IJ">
    <property type="taxonomic scope" value="Eukaryota"/>
</dbReference>
<dbReference type="AlphaFoldDB" id="A0A0D9V1P7"/>
<dbReference type="CDD" id="cd04660">
    <property type="entry name" value="nsLTP_like"/>
    <property type="match status" value="1"/>
</dbReference>
<evidence type="ECO:0000259" key="2">
    <source>
        <dbReference type="Pfam" id="PF14368"/>
    </source>
</evidence>
<evidence type="ECO:0000313" key="3">
    <source>
        <dbReference type="EnsemblPlants" id="LPERR01G15930.1"/>
    </source>
</evidence>
<dbReference type="PANTHER" id="PTHR33286:SF52">
    <property type="entry name" value="EXPRESSED PROTEIN"/>
    <property type="match status" value="1"/>
</dbReference>
<proteinExistence type="predicted"/>
<dbReference type="Pfam" id="PF14368">
    <property type="entry name" value="LTP_2"/>
    <property type="match status" value="1"/>
</dbReference>
<dbReference type="EnsemblPlants" id="LPERR01G15930.1">
    <property type="protein sequence ID" value="LPERR01G15930.1"/>
    <property type="gene ID" value="LPERR01G15930"/>
</dbReference>
<evidence type="ECO:0000256" key="1">
    <source>
        <dbReference type="SAM" id="SignalP"/>
    </source>
</evidence>
<sequence length="112" mass="12469">MAKRLLGMFLVLAIVVVAVWADPGGGCDQDRKDMIQECKKYEQWPAEPKIKPSDACCAVWQRANIPCLCAGVTKEKEKVWCMEKVLYVAKACNKPFQPGYQCGSYTVPPLGQ</sequence>
<dbReference type="Gene3D" id="1.10.110.10">
    <property type="entry name" value="Plant lipid-transfer and hydrophobic proteins"/>
    <property type="match status" value="1"/>
</dbReference>
<reference evidence="3" key="3">
    <citation type="submission" date="2015-04" db="UniProtKB">
        <authorList>
            <consortium name="EnsemblPlants"/>
        </authorList>
    </citation>
    <scope>IDENTIFICATION</scope>
</reference>
<dbReference type="SUPFAM" id="SSF47699">
    <property type="entry name" value="Bifunctional inhibitor/lipid-transfer protein/seed storage 2S albumin"/>
    <property type="match status" value="1"/>
</dbReference>
<feature type="domain" description="Bifunctional inhibitor/plant lipid transfer protein/seed storage helical" evidence="2">
    <location>
        <begin position="21"/>
        <end position="102"/>
    </location>
</feature>
<organism evidence="3 4">
    <name type="scientific">Leersia perrieri</name>
    <dbReference type="NCBI Taxonomy" id="77586"/>
    <lineage>
        <taxon>Eukaryota</taxon>
        <taxon>Viridiplantae</taxon>
        <taxon>Streptophyta</taxon>
        <taxon>Embryophyta</taxon>
        <taxon>Tracheophyta</taxon>
        <taxon>Spermatophyta</taxon>
        <taxon>Magnoliopsida</taxon>
        <taxon>Liliopsida</taxon>
        <taxon>Poales</taxon>
        <taxon>Poaceae</taxon>
        <taxon>BOP clade</taxon>
        <taxon>Oryzoideae</taxon>
        <taxon>Oryzeae</taxon>
        <taxon>Oryzinae</taxon>
        <taxon>Leersia</taxon>
    </lineage>
</organism>
<dbReference type="InterPro" id="IPR044741">
    <property type="entry name" value="NsLTP-like"/>
</dbReference>
<reference evidence="3 4" key="1">
    <citation type="submission" date="2012-08" db="EMBL/GenBank/DDBJ databases">
        <title>Oryza genome evolution.</title>
        <authorList>
            <person name="Wing R.A."/>
        </authorList>
    </citation>
    <scope>NUCLEOTIDE SEQUENCE</scope>
</reference>
<feature type="chain" id="PRO_5002346949" description="Bifunctional inhibitor/plant lipid transfer protein/seed storage helical domain-containing protein" evidence="1">
    <location>
        <begin position="22"/>
        <end position="112"/>
    </location>
</feature>
<dbReference type="HOGENOM" id="CLU_141918_1_0_1"/>
<dbReference type="Gramene" id="LPERR01G15930.1">
    <property type="protein sequence ID" value="LPERR01G15930.1"/>
    <property type="gene ID" value="LPERR01G15930"/>
</dbReference>
<keyword evidence="1" id="KW-0732">Signal</keyword>
<evidence type="ECO:0000313" key="4">
    <source>
        <dbReference type="Proteomes" id="UP000032180"/>
    </source>
</evidence>
<dbReference type="PANTHER" id="PTHR33286">
    <property type="entry name" value="BIFUNCTIONAL INHIBITOR/LIPID-TRANSFER PROTEIN/SEED STORAGE 2S ALBUMIN SUPERFAMILY PROTEIN"/>
    <property type="match status" value="1"/>
</dbReference>